<sequence>MIDTVPTPERPIVPSPTPTPTNPSPPTNKTTPTAEATVGPNRATTAPTSTAPKLRTATASGGQAMFYYTAGQVDLLDLSPCYGYSYEAYRLENDYIVVRFVGYGHVSTIYAYWSKSRQPTLSVYEEDY</sequence>
<dbReference type="EMBL" id="JADOUF010000001">
    <property type="protein sequence ID" value="MBG6137938.1"/>
    <property type="molecule type" value="Genomic_DNA"/>
</dbReference>
<reference evidence="2" key="1">
    <citation type="submission" date="2020-11" db="EMBL/GenBank/DDBJ databases">
        <title>Sequencing the genomes of 1000 actinobacteria strains.</title>
        <authorList>
            <person name="Klenk H.-P."/>
        </authorList>
    </citation>
    <scope>NUCLEOTIDE SEQUENCE</scope>
    <source>
        <strain evidence="2">DSM 45356</strain>
    </source>
</reference>
<comment type="caution">
    <text evidence="2">The sequence shown here is derived from an EMBL/GenBank/DDBJ whole genome shotgun (WGS) entry which is preliminary data.</text>
</comment>
<dbReference type="Proteomes" id="UP000622552">
    <property type="component" value="Unassembled WGS sequence"/>
</dbReference>
<keyword evidence="3" id="KW-1185">Reference proteome</keyword>
<feature type="compositionally biased region" description="Polar residues" evidence="1">
    <location>
        <begin position="42"/>
        <end position="54"/>
    </location>
</feature>
<dbReference type="AlphaFoldDB" id="A0A8J7GT72"/>
<dbReference type="RefSeq" id="WP_197004747.1">
    <property type="nucleotide sequence ID" value="NZ_BONS01000017.1"/>
</dbReference>
<evidence type="ECO:0000313" key="2">
    <source>
        <dbReference type="EMBL" id="MBG6137938.1"/>
    </source>
</evidence>
<name>A0A8J7GT72_9ACTN</name>
<evidence type="ECO:0000256" key="1">
    <source>
        <dbReference type="SAM" id="MobiDB-lite"/>
    </source>
</evidence>
<feature type="compositionally biased region" description="Pro residues" evidence="1">
    <location>
        <begin position="8"/>
        <end position="26"/>
    </location>
</feature>
<proteinExistence type="predicted"/>
<feature type="region of interest" description="Disordered" evidence="1">
    <location>
        <begin position="1"/>
        <end position="54"/>
    </location>
</feature>
<organism evidence="2 3">
    <name type="scientific">Longispora fulva</name>
    <dbReference type="NCBI Taxonomy" id="619741"/>
    <lineage>
        <taxon>Bacteria</taxon>
        <taxon>Bacillati</taxon>
        <taxon>Actinomycetota</taxon>
        <taxon>Actinomycetes</taxon>
        <taxon>Micromonosporales</taxon>
        <taxon>Micromonosporaceae</taxon>
        <taxon>Longispora</taxon>
    </lineage>
</organism>
<evidence type="ECO:0000313" key="3">
    <source>
        <dbReference type="Proteomes" id="UP000622552"/>
    </source>
</evidence>
<gene>
    <name evidence="2" type="ORF">IW245_004132</name>
</gene>
<accession>A0A8J7GT72</accession>
<protein>
    <submittedName>
        <fullName evidence="2">Uncharacterized protein</fullName>
    </submittedName>
</protein>